<dbReference type="GO" id="GO:0003677">
    <property type="term" value="F:DNA binding"/>
    <property type="evidence" value="ECO:0007669"/>
    <property type="project" value="InterPro"/>
</dbReference>
<dbReference type="InterPro" id="IPR010982">
    <property type="entry name" value="Lambda_DNA-bd_dom_sf"/>
</dbReference>
<dbReference type="CDD" id="cd00093">
    <property type="entry name" value="HTH_XRE"/>
    <property type="match status" value="1"/>
</dbReference>
<sequence length="159" mass="17428">MMARMSPEDQREITEQAQVLVAQHMALKDIRKALRKTQVAVAKELGIKQENVARIEQRSDMLLSTLRTYVRALGGRLSISIRLPDLPPVEVEGLGDLAPVEPSVVEPPRAVRRTPVARKTAATALKPKPPAKKAPEQTARAAGRQRRPAKPARRSPVAG</sequence>
<dbReference type="OrthoDB" id="9797478at2"/>
<dbReference type="PROSITE" id="PS50943">
    <property type="entry name" value="HTH_CROC1"/>
    <property type="match status" value="1"/>
</dbReference>
<feature type="domain" description="HTH cro/C1-type" evidence="2">
    <location>
        <begin position="27"/>
        <end position="80"/>
    </location>
</feature>
<accession>A0A4V2WLM1</accession>
<dbReference type="EMBL" id="SKBM01000008">
    <property type="protein sequence ID" value="TCZ63338.1"/>
    <property type="molecule type" value="Genomic_DNA"/>
</dbReference>
<dbReference type="AlphaFoldDB" id="A0A4V2WLM1"/>
<dbReference type="Gene3D" id="1.10.260.40">
    <property type="entry name" value="lambda repressor-like DNA-binding domains"/>
    <property type="match status" value="1"/>
</dbReference>
<gene>
    <name evidence="3" type="ORF">EXY23_10345</name>
</gene>
<dbReference type="InterPro" id="IPR001387">
    <property type="entry name" value="Cro/C1-type_HTH"/>
</dbReference>
<name>A0A4V2WLM1_9PROT</name>
<evidence type="ECO:0000313" key="3">
    <source>
        <dbReference type="EMBL" id="TCZ63338.1"/>
    </source>
</evidence>
<evidence type="ECO:0000313" key="4">
    <source>
        <dbReference type="Proteomes" id="UP000295023"/>
    </source>
</evidence>
<evidence type="ECO:0000256" key="1">
    <source>
        <dbReference type="SAM" id="MobiDB-lite"/>
    </source>
</evidence>
<comment type="caution">
    <text evidence="3">The sequence shown here is derived from an EMBL/GenBank/DDBJ whole genome shotgun (WGS) entry which is preliminary data.</text>
</comment>
<feature type="region of interest" description="Disordered" evidence="1">
    <location>
        <begin position="99"/>
        <end position="159"/>
    </location>
</feature>
<feature type="compositionally biased region" description="Basic residues" evidence="1">
    <location>
        <begin position="143"/>
        <end position="153"/>
    </location>
</feature>
<feature type="compositionally biased region" description="Low complexity" evidence="1">
    <location>
        <begin position="117"/>
        <end position="126"/>
    </location>
</feature>
<keyword evidence="4" id="KW-1185">Reference proteome</keyword>
<protein>
    <submittedName>
        <fullName evidence="3">XRE family transcriptional regulator</fullName>
    </submittedName>
</protein>
<proteinExistence type="predicted"/>
<evidence type="ECO:0000259" key="2">
    <source>
        <dbReference type="PROSITE" id="PS50943"/>
    </source>
</evidence>
<organism evidence="3 4">
    <name type="scientific">Roseicella aquatilis</name>
    <dbReference type="NCBI Taxonomy" id="2527868"/>
    <lineage>
        <taxon>Bacteria</taxon>
        <taxon>Pseudomonadati</taxon>
        <taxon>Pseudomonadota</taxon>
        <taxon>Alphaproteobacteria</taxon>
        <taxon>Acetobacterales</taxon>
        <taxon>Roseomonadaceae</taxon>
        <taxon>Roseicella</taxon>
    </lineage>
</organism>
<dbReference type="Proteomes" id="UP000295023">
    <property type="component" value="Unassembled WGS sequence"/>
</dbReference>
<dbReference type="SMART" id="SM00530">
    <property type="entry name" value="HTH_XRE"/>
    <property type="match status" value="1"/>
</dbReference>
<reference evidence="3 4" key="1">
    <citation type="submission" date="2019-03" db="EMBL/GenBank/DDBJ databases">
        <title>Paracraurococcus aquatilis NE82 genome sequence.</title>
        <authorList>
            <person name="Zhao Y."/>
            <person name="Du Z."/>
        </authorList>
    </citation>
    <scope>NUCLEOTIDE SEQUENCE [LARGE SCALE GENOMIC DNA]</scope>
    <source>
        <strain evidence="3 4">NE82</strain>
    </source>
</reference>
<dbReference type="SUPFAM" id="SSF47413">
    <property type="entry name" value="lambda repressor-like DNA-binding domains"/>
    <property type="match status" value="1"/>
</dbReference>